<dbReference type="PANTHER" id="PTHR35741">
    <property type="entry name" value="FACTOR CWC22-LIKE PROTEIN, PUTATIVE (DUF3245)-RELATED"/>
    <property type="match status" value="1"/>
</dbReference>
<evidence type="ECO:0000256" key="1">
    <source>
        <dbReference type="SAM" id="MobiDB-lite"/>
    </source>
</evidence>
<name>A0AAD3SMY5_NEPGR</name>
<protein>
    <submittedName>
        <fullName evidence="2">Uncharacterized protein</fullName>
    </submittedName>
</protein>
<comment type="caution">
    <text evidence="2">The sequence shown here is derived from an EMBL/GenBank/DDBJ whole genome shotgun (WGS) entry which is preliminary data.</text>
</comment>
<gene>
    <name evidence="2" type="ORF">Nepgr_015052</name>
</gene>
<dbReference type="Pfam" id="PF11595">
    <property type="entry name" value="DUF3245"/>
    <property type="match status" value="1"/>
</dbReference>
<evidence type="ECO:0000313" key="3">
    <source>
        <dbReference type="Proteomes" id="UP001279734"/>
    </source>
</evidence>
<dbReference type="InterPro" id="IPR021641">
    <property type="entry name" value="DUF3245"/>
</dbReference>
<sequence length="136" mass="14767">MSTKEKPPPPSVPKLVKLDKAFKLAEQWVNGMAGNLEEEPTEVDLEGRPPGLGLGAKVPPKCKAALSNDPVARKLHAKLNTKKRKSSGTEDFTPSSAKVSGDDGDDDDEEESRTNAFTKKRAVPLTIALQSKKRFK</sequence>
<accession>A0AAD3SMY5</accession>
<feature type="compositionally biased region" description="Acidic residues" evidence="1">
    <location>
        <begin position="102"/>
        <end position="111"/>
    </location>
</feature>
<feature type="region of interest" description="Disordered" evidence="1">
    <location>
        <begin position="33"/>
        <end position="59"/>
    </location>
</feature>
<evidence type="ECO:0000313" key="2">
    <source>
        <dbReference type="EMBL" id="GMH13211.1"/>
    </source>
</evidence>
<dbReference type="AlphaFoldDB" id="A0AAD3SMY5"/>
<reference evidence="2" key="1">
    <citation type="submission" date="2023-05" db="EMBL/GenBank/DDBJ databases">
        <title>Nepenthes gracilis genome sequencing.</title>
        <authorList>
            <person name="Fukushima K."/>
        </authorList>
    </citation>
    <scope>NUCLEOTIDE SEQUENCE</scope>
    <source>
        <strain evidence="2">SING2019-196</strain>
    </source>
</reference>
<keyword evidence="3" id="KW-1185">Reference proteome</keyword>
<feature type="region of interest" description="Disordered" evidence="1">
    <location>
        <begin position="78"/>
        <end position="123"/>
    </location>
</feature>
<dbReference type="Proteomes" id="UP001279734">
    <property type="component" value="Unassembled WGS sequence"/>
</dbReference>
<dbReference type="EMBL" id="BSYO01000012">
    <property type="protein sequence ID" value="GMH13211.1"/>
    <property type="molecule type" value="Genomic_DNA"/>
</dbReference>
<organism evidence="2 3">
    <name type="scientific">Nepenthes gracilis</name>
    <name type="common">Slender pitcher plant</name>
    <dbReference type="NCBI Taxonomy" id="150966"/>
    <lineage>
        <taxon>Eukaryota</taxon>
        <taxon>Viridiplantae</taxon>
        <taxon>Streptophyta</taxon>
        <taxon>Embryophyta</taxon>
        <taxon>Tracheophyta</taxon>
        <taxon>Spermatophyta</taxon>
        <taxon>Magnoliopsida</taxon>
        <taxon>eudicotyledons</taxon>
        <taxon>Gunneridae</taxon>
        <taxon>Pentapetalae</taxon>
        <taxon>Caryophyllales</taxon>
        <taxon>Nepenthaceae</taxon>
        <taxon>Nepenthes</taxon>
    </lineage>
</organism>
<proteinExistence type="predicted"/>
<dbReference type="PANTHER" id="PTHR35741:SF1">
    <property type="entry name" value="FACTOR CWC22-LIKE PROTEIN, PUTATIVE (DUF3245)-RELATED"/>
    <property type="match status" value="1"/>
</dbReference>
<feature type="compositionally biased region" description="Polar residues" evidence="1">
    <location>
        <begin position="89"/>
        <end position="98"/>
    </location>
</feature>